<organism evidence="1 2">
    <name type="scientific">Haemophilus aegyptius</name>
    <dbReference type="NCBI Taxonomy" id="197575"/>
    <lineage>
        <taxon>Bacteria</taxon>
        <taxon>Pseudomonadati</taxon>
        <taxon>Pseudomonadota</taxon>
        <taxon>Gammaproteobacteria</taxon>
        <taxon>Pasteurellales</taxon>
        <taxon>Pasteurellaceae</taxon>
        <taxon>Haemophilus</taxon>
    </lineage>
</organism>
<keyword evidence="2" id="KW-1185">Reference proteome</keyword>
<dbReference type="Proteomes" id="UP000249400">
    <property type="component" value="Chromosome 1"/>
</dbReference>
<protein>
    <submittedName>
        <fullName evidence="1">Uncharacterized protein</fullName>
    </submittedName>
</protein>
<dbReference type="EMBL" id="LS483429">
    <property type="protein sequence ID" value="SQH37650.1"/>
    <property type="molecule type" value="Genomic_DNA"/>
</dbReference>
<gene>
    <name evidence="1" type="ORF">NCTC8502_01380</name>
</gene>
<sequence length="63" mass="7420">MCVDRDYPVQHEFGFHGKIAGVKAILHPNLLEFVRLTIQHLPHPQGQWLIFIHLAHRFLSIWP</sequence>
<evidence type="ECO:0000313" key="2">
    <source>
        <dbReference type="Proteomes" id="UP000249400"/>
    </source>
</evidence>
<name>A0ABY1VWR0_HAEAE</name>
<proteinExistence type="predicted"/>
<accession>A0ABY1VWR0</accession>
<evidence type="ECO:0000313" key="1">
    <source>
        <dbReference type="EMBL" id="SQH37650.1"/>
    </source>
</evidence>
<reference evidence="1 2" key="1">
    <citation type="submission" date="2018-06" db="EMBL/GenBank/DDBJ databases">
        <authorList>
            <consortium name="Pathogen Informatics"/>
            <person name="Doyle S."/>
        </authorList>
    </citation>
    <scope>NUCLEOTIDE SEQUENCE [LARGE SCALE GENOMIC DNA]</scope>
    <source>
        <strain evidence="1 2">NCTC8502</strain>
    </source>
</reference>